<feature type="region of interest" description="Disordered" evidence="1">
    <location>
        <begin position="48"/>
        <end position="70"/>
    </location>
</feature>
<dbReference type="AlphaFoldDB" id="A0A5C1AFH0"/>
<protein>
    <submittedName>
        <fullName evidence="2">Uncharacterized protein</fullName>
    </submittedName>
</protein>
<dbReference type="KEGG" id="lrs:PX52LOC_02673"/>
<dbReference type="EMBL" id="CP042425">
    <property type="protein sequence ID" value="QEL15738.1"/>
    <property type="molecule type" value="Genomic_DNA"/>
</dbReference>
<accession>A0A5C1AFH0</accession>
<evidence type="ECO:0000313" key="2">
    <source>
        <dbReference type="EMBL" id="QEL15738.1"/>
    </source>
</evidence>
<evidence type="ECO:0000313" key="3">
    <source>
        <dbReference type="Proteomes" id="UP000324974"/>
    </source>
</evidence>
<name>A0A5C1AFH0_9BACT</name>
<gene>
    <name evidence="2" type="ORF">PX52LOC_02673</name>
</gene>
<sequence length="85" mass="9476">METVNEPEVTPPVVEPAGADPLTLAIQRMNSRTPEQILADRERILAKSRPPRPLPEGKTLEDVVCGTWPGDETDEEILEMLERLS</sequence>
<reference evidence="3" key="1">
    <citation type="submission" date="2019-08" db="EMBL/GenBank/DDBJ databases">
        <title>Limnoglobus roseus gen. nov., sp. nov., a novel freshwater planctomycete with a giant genome from the family Gemmataceae.</title>
        <authorList>
            <person name="Kulichevskaya I.S."/>
            <person name="Naumoff D.G."/>
            <person name="Miroshnikov K."/>
            <person name="Ivanova A."/>
            <person name="Philippov D.A."/>
            <person name="Hakobyan A."/>
            <person name="Rijpstra I.C."/>
            <person name="Sinninghe Damste J.S."/>
            <person name="Liesack W."/>
            <person name="Dedysh S.N."/>
        </authorList>
    </citation>
    <scope>NUCLEOTIDE SEQUENCE [LARGE SCALE GENOMIC DNA]</scope>
    <source>
        <strain evidence="3">PX52</strain>
    </source>
</reference>
<proteinExistence type="predicted"/>
<dbReference type="Proteomes" id="UP000324974">
    <property type="component" value="Chromosome"/>
</dbReference>
<organism evidence="2 3">
    <name type="scientific">Limnoglobus roseus</name>
    <dbReference type="NCBI Taxonomy" id="2598579"/>
    <lineage>
        <taxon>Bacteria</taxon>
        <taxon>Pseudomonadati</taxon>
        <taxon>Planctomycetota</taxon>
        <taxon>Planctomycetia</taxon>
        <taxon>Gemmatales</taxon>
        <taxon>Gemmataceae</taxon>
        <taxon>Limnoglobus</taxon>
    </lineage>
</organism>
<dbReference type="RefSeq" id="WP_149110521.1">
    <property type="nucleotide sequence ID" value="NZ_CP042425.1"/>
</dbReference>
<keyword evidence="3" id="KW-1185">Reference proteome</keyword>
<evidence type="ECO:0000256" key="1">
    <source>
        <dbReference type="SAM" id="MobiDB-lite"/>
    </source>
</evidence>